<gene>
    <name evidence="3" type="ORF">DSLASN_02210</name>
</gene>
<dbReference type="InterPro" id="IPR015378">
    <property type="entry name" value="Transposase-like_Mu_C"/>
</dbReference>
<dbReference type="InterPro" id="IPR003314">
    <property type="entry name" value="Mu-type_HTH"/>
</dbReference>
<dbReference type="Pfam" id="PF09299">
    <property type="entry name" value="Mu-transpos_C"/>
    <property type="match status" value="1"/>
</dbReference>
<dbReference type="Gene3D" id="2.30.30.130">
    <property type="entry name" value="Transposase, Mu, C-terminal"/>
    <property type="match status" value="1"/>
</dbReference>
<dbReference type="PANTHER" id="PTHR35004:SF6">
    <property type="entry name" value="TRANSPOSASE"/>
    <property type="match status" value="1"/>
</dbReference>
<dbReference type="Proteomes" id="UP001320148">
    <property type="component" value="Chromosome"/>
</dbReference>
<dbReference type="InterPro" id="IPR036397">
    <property type="entry name" value="RNaseH_sf"/>
</dbReference>
<feature type="domain" description="HTH Mu-type" evidence="2">
    <location>
        <begin position="1"/>
        <end position="53"/>
    </location>
</feature>
<dbReference type="EMBL" id="AP024488">
    <property type="protein sequence ID" value="BCS94589.1"/>
    <property type="molecule type" value="Genomic_DNA"/>
</dbReference>
<protein>
    <submittedName>
        <fullName evidence="3">Transposase</fullName>
    </submittedName>
</protein>
<dbReference type="InterPro" id="IPR012337">
    <property type="entry name" value="RNaseH-like_sf"/>
</dbReference>
<name>A0ABM7PBV9_9BACT</name>
<dbReference type="Gene3D" id="3.30.420.10">
    <property type="entry name" value="Ribonuclease H-like superfamily/Ribonuclease H"/>
    <property type="match status" value="1"/>
</dbReference>
<sequence length="718" mass="82948">MGVARTTISRRAESEGWTYDERTVRGGVQRQYHIAALPTSIRMAIQTYRFKNHLPEVATPNLPVHEMDKACVRLAPAQEAKALAKADLVRLYKGAGEAAAWGRKKEARAIFLESYNTGISHPELFKHLGAVSEPSLKRWERNARNNGLSSLADNRGYWKRGQRAVTDEEGMALLRLALNPNRPRLSEVIRLCRNVMNEMGMPMTRSEDTYRRWINTWKSTNYDTWVFYREGYTAWNDKVAHYIERNYDLLEVGDVLVADGHTLNFETINPFTGKPCRMTMILWYDMKSNFPLGWELMPTENTKAIAAAFRRAVLRLGKLPKVVYLDNGRAFRSRFFKGAPNFDEAGFTGIYSHMNIAVCHAWPYHGQSKTVERFFGTFAEMERRMITYVGTSIVSKPPRMHRGEKLHRRVHEKMTGGMCLSLADTHRAIATWFDEYANRPQGSESRIAGQRPAELFEAGRGPGVNPELLRHMMMAEKITAITRHGIRFLNRKYYHPELYGRTHSAIIRYDLQNPELIYVYDADGQFLCEASEKVKVHPMATYLGTEEDRKEVAGQIELKQSLAKQTTSSARQFLESEVMPETRRQLERQGIHLTNLPEERKKLAAPAPMTDEERDQILKDVEDLEALNAEPEPTVEEEVYVPEVEDESAREWMLIEKMSDMDRMYKLLEFEVKGVMMPAKWQAWMKYYEETVEFKTYKGHFTDHRNQMALVYGHEAAL</sequence>
<keyword evidence="4" id="KW-1185">Reference proteome</keyword>
<dbReference type="InterPro" id="IPR001584">
    <property type="entry name" value="Integrase_cat-core"/>
</dbReference>
<dbReference type="Gene3D" id="1.10.10.10">
    <property type="entry name" value="Winged helix-like DNA-binding domain superfamily/Winged helix DNA-binding domain"/>
    <property type="match status" value="1"/>
</dbReference>
<dbReference type="PROSITE" id="PS51702">
    <property type="entry name" value="HTH_MU"/>
    <property type="match status" value="1"/>
</dbReference>
<accession>A0ABM7PBV9</accession>
<evidence type="ECO:0000313" key="4">
    <source>
        <dbReference type="Proteomes" id="UP001320148"/>
    </source>
</evidence>
<organism evidence="3 4">
    <name type="scientific">Desulfoluna limicola</name>
    <dbReference type="NCBI Taxonomy" id="2810562"/>
    <lineage>
        <taxon>Bacteria</taxon>
        <taxon>Pseudomonadati</taxon>
        <taxon>Thermodesulfobacteriota</taxon>
        <taxon>Desulfobacteria</taxon>
        <taxon>Desulfobacterales</taxon>
        <taxon>Desulfolunaceae</taxon>
        <taxon>Desulfoluna</taxon>
    </lineage>
</organism>
<dbReference type="SUPFAM" id="SSF50610">
    <property type="entry name" value="mu transposase, C-terminal domain"/>
    <property type="match status" value="1"/>
</dbReference>
<dbReference type="SUPFAM" id="SSF53098">
    <property type="entry name" value="Ribonuclease H-like"/>
    <property type="match status" value="1"/>
</dbReference>
<feature type="domain" description="Integrase catalytic" evidence="1">
    <location>
        <begin position="247"/>
        <end position="460"/>
    </location>
</feature>
<dbReference type="PROSITE" id="PS50994">
    <property type="entry name" value="INTEGRASE"/>
    <property type="match status" value="1"/>
</dbReference>
<evidence type="ECO:0000259" key="1">
    <source>
        <dbReference type="PROSITE" id="PS50994"/>
    </source>
</evidence>
<dbReference type="InterPro" id="IPR036388">
    <property type="entry name" value="WH-like_DNA-bd_sf"/>
</dbReference>
<evidence type="ECO:0000259" key="2">
    <source>
        <dbReference type="PROSITE" id="PS51702"/>
    </source>
</evidence>
<evidence type="ECO:0000313" key="3">
    <source>
        <dbReference type="EMBL" id="BCS94589.1"/>
    </source>
</evidence>
<reference evidence="3 4" key="1">
    <citation type="submission" date="2021-02" db="EMBL/GenBank/DDBJ databases">
        <title>Complete genome of Desulfoluna sp. strain ASN36.</title>
        <authorList>
            <person name="Takahashi A."/>
            <person name="Kojima H."/>
            <person name="Fukui M."/>
        </authorList>
    </citation>
    <scope>NUCLEOTIDE SEQUENCE [LARGE SCALE GENOMIC DNA]</scope>
    <source>
        <strain evidence="3 4">ASN36</strain>
    </source>
</reference>
<dbReference type="PANTHER" id="PTHR35004">
    <property type="entry name" value="TRANSPOSASE RV3428C-RELATED"/>
    <property type="match status" value="1"/>
</dbReference>
<dbReference type="InterPro" id="IPR009004">
    <property type="entry name" value="Transposase_Mu_C"/>
</dbReference>
<proteinExistence type="predicted"/>